<protein>
    <submittedName>
        <fullName evidence="1">Uncharacterized protein</fullName>
    </submittedName>
</protein>
<name>A0A382FJK6_9ZZZZ</name>
<sequence length="57" mass="6599">MAEAMRSEEDPDAIVVVLDEDEAHLLVWALRHARPHARRQRRDLMEELAEAIRPILG</sequence>
<proteinExistence type="predicted"/>
<gene>
    <name evidence="1" type="ORF">METZ01_LOCUS215713</name>
</gene>
<evidence type="ECO:0000313" key="1">
    <source>
        <dbReference type="EMBL" id="SVB62859.1"/>
    </source>
</evidence>
<dbReference type="AlphaFoldDB" id="A0A382FJK6"/>
<dbReference type="EMBL" id="UINC01050188">
    <property type="protein sequence ID" value="SVB62859.1"/>
    <property type="molecule type" value="Genomic_DNA"/>
</dbReference>
<organism evidence="1">
    <name type="scientific">marine metagenome</name>
    <dbReference type="NCBI Taxonomy" id="408172"/>
    <lineage>
        <taxon>unclassified sequences</taxon>
        <taxon>metagenomes</taxon>
        <taxon>ecological metagenomes</taxon>
    </lineage>
</organism>
<reference evidence="1" key="1">
    <citation type="submission" date="2018-05" db="EMBL/GenBank/DDBJ databases">
        <authorList>
            <person name="Lanie J.A."/>
            <person name="Ng W.-L."/>
            <person name="Kazmierczak K.M."/>
            <person name="Andrzejewski T.M."/>
            <person name="Davidsen T.M."/>
            <person name="Wayne K.J."/>
            <person name="Tettelin H."/>
            <person name="Glass J.I."/>
            <person name="Rusch D."/>
            <person name="Podicherti R."/>
            <person name="Tsui H.-C.T."/>
            <person name="Winkler M.E."/>
        </authorList>
    </citation>
    <scope>NUCLEOTIDE SEQUENCE</scope>
</reference>
<accession>A0A382FJK6</accession>